<dbReference type="AlphaFoldDB" id="A0AAV5DAD6"/>
<evidence type="ECO:0000313" key="2">
    <source>
        <dbReference type="Proteomes" id="UP001054889"/>
    </source>
</evidence>
<sequence length="519" mass="58072">MAFHFRSASVPSSPCSNDVDVDSQLQSVKAAVSSPSATIGTMCDGFRKIGEFYSCIDELVCLPSSQVKQQMKAVEEELEHSLVLLDLCNAMQESFAELKESTLDMQLLLKRGDDAAFQAKIQYYIRTVKKAQKQFRKISKKSTGVGQKSCRVITLMSEAREIIVSMLDSLLHLLAKTITMPSSSKWSLVSKTFQKRRVVCEEEQLHELDMDIVDLESGVEALFSAEAQDCNKQAKLASDEMELRSCFNLFIINRAPKVRKRHCHSSSLPSLSFREKSTAFIPSMACHQRSASVPSSPRSNETSIKEQLQNLKAIVWSPSATIETMVDGLEKLGGIYNQIDLLTCLSSSQHQQRKVVEEELECSLVLLDLCNAMQETFMELKATIMESLLALKRGEDAAVQTKLQSYARMAKKAQKQFKKINKAVFDIQGCRVIKLLAEAREIAASMLEASLDLLLKKITTASSSKWSLVSKAFHKRRVVCEEEQLQTLELVIVGLESGVETLFRRMIQSRVSLLNTLSL</sequence>
<name>A0AAV5DAD6_ELECO</name>
<dbReference type="EMBL" id="BQKI01000013">
    <property type="protein sequence ID" value="GJN07271.1"/>
    <property type="molecule type" value="Genomic_DNA"/>
</dbReference>
<dbReference type="GO" id="GO:0048364">
    <property type="term" value="P:root development"/>
    <property type="evidence" value="ECO:0007669"/>
    <property type="project" value="InterPro"/>
</dbReference>
<gene>
    <name evidence="1" type="primary">ga25090</name>
    <name evidence="1" type="ORF">PR202_ga25090</name>
</gene>
<evidence type="ECO:0000313" key="1">
    <source>
        <dbReference type="EMBL" id="GJN07271.1"/>
    </source>
</evidence>
<dbReference type="PANTHER" id="PTHR33070">
    <property type="entry name" value="OS06G0725500 PROTEIN"/>
    <property type="match status" value="1"/>
</dbReference>
<dbReference type="Pfam" id="PF03087">
    <property type="entry name" value="BPS1"/>
    <property type="match status" value="2"/>
</dbReference>
<keyword evidence="2" id="KW-1185">Reference proteome</keyword>
<protein>
    <submittedName>
        <fullName evidence="1">Uncharacterized protein</fullName>
    </submittedName>
</protein>
<comment type="caution">
    <text evidence="1">The sequence shown here is derived from an EMBL/GenBank/DDBJ whole genome shotgun (WGS) entry which is preliminary data.</text>
</comment>
<dbReference type="Proteomes" id="UP001054889">
    <property type="component" value="Unassembled WGS sequence"/>
</dbReference>
<organism evidence="1 2">
    <name type="scientific">Eleusine coracana subsp. coracana</name>
    <dbReference type="NCBI Taxonomy" id="191504"/>
    <lineage>
        <taxon>Eukaryota</taxon>
        <taxon>Viridiplantae</taxon>
        <taxon>Streptophyta</taxon>
        <taxon>Embryophyta</taxon>
        <taxon>Tracheophyta</taxon>
        <taxon>Spermatophyta</taxon>
        <taxon>Magnoliopsida</taxon>
        <taxon>Liliopsida</taxon>
        <taxon>Poales</taxon>
        <taxon>Poaceae</taxon>
        <taxon>PACMAD clade</taxon>
        <taxon>Chloridoideae</taxon>
        <taxon>Cynodonteae</taxon>
        <taxon>Eleusininae</taxon>
        <taxon>Eleusine</taxon>
    </lineage>
</organism>
<proteinExistence type="predicted"/>
<dbReference type="PANTHER" id="PTHR33070:SF120">
    <property type="entry name" value="EXPRESSED PROTEIN"/>
    <property type="match status" value="1"/>
</dbReference>
<reference evidence="1" key="1">
    <citation type="journal article" date="2018" name="DNA Res.">
        <title>Multiple hybrid de novo genome assembly of finger millet, an orphan allotetraploid crop.</title>
        <authorList>
            <person name="Hatakeyama M."/>
            <person name="Aluri S."/>
            <person name="Balachadran M.T."/>
            <person name="Sivarajan S.R."/>
            <person name="Patrignani A."/>
            <person name="Gruter S."/>
            <person name="Poveda L."/>
            <person name="Shimizu-Inatsugi R."/>
            <person name="Baeten J."/>
            <person name="Francoijs K.J."/>
            <person name="Nataraja K.N."/>
            <person name="Reddy Y.A.N."/>
            <person name="Phadnis S."/>
            <person name="Ravikumar R.L."/>
            <person name="Schlapbach R."/>
            <person name="Sreeman S.M."/>
            <person name="Shimizu K.K."/>
        </authorList>
    </citation>
    <scope>NUCLEOTIDE SEQUENCE</scope>
</reference>
<dbReference type="InterPro" id="IPR004320">
    <property type="entry name" value="BPS1_pln"/>
</dbReference>
<accession>A0AAV5DAD6</accession>
<reference evidence="1" key="2">
    <citation type="submission" date="2021-12" db="EMBL/GenBank/DDBJ databases">
        <title>Resequencing data analysis of finger millet.</title>
        <authorList>
            <person name="Hatakeyama M."/>
            <person name="Aluri S."/>
            <person name="Balachadran M.T."/>
            <person name="Sivarajan S.R."/>
            <person name="Poveda L."/>
            <person name="Shimizu-Inatsugi R."/>
            <person name="Schlapbach R."/>
            <person name="Sreeman S.M."/>
            <person name="Shimizu K.K."/>
        </authorList>
    </citation>
    <scope>NUCLEOTIDE SEQUENCE</scope>
</reference>
<dbReference type="GO" id="GO:0048367">
    <property type="term" value="P:shoot system development"/>
    <property type="evidence" value="ECO:0007669"/>
    <property type="project" value="InterPro"/>
</dbReference>